<sequence>MMKGEQVPAWKADIYWLSTFTRVGWFKSGKDDQDGKIFKTAESAKRWAARNTGVPSFLVPYMHRRVEVVLTTRPATFMDRLRARLNMRPIWYPHAAQTPAGKS</sequence>
<reference evidence="1 2" key="1">
    <citation type="submission" date="2019-07" db="EMBL/GenBank/DDBJ databases">
        <title>Full genome sequence of Sphingomonas sp. 4R-6-7(HKS19).</title>
        <authorList>
            <person name="Im W.-T."/>
        </authorList>
    </citation>
    <scope>NUCLEOTIDE SEQUENCE [LARGE SCALE GENOMIC DNA]</scope>
    <source>
        <strain evidence="1 2">HKS19</strain>
    </source>
</reference>
<name>A0A5B8LIQ1_9SPHN</name>
<dbReference type="RefSeq" id="WP_146570971.1">
    <property type="nucleotide sequence ID" value="NZ_CP042306.1"/>
</dbReference>
<proteinExistence type="predicted"/>
<dbReference type="EMBL" id="CP042306">
    <property type="protein sequence ID" value="QDZ07482.1"/>
    <property type="molecule type" value="Genomic_DNA"/>
</dbReference>
<gene>
    <name evidence="1" type="ORF">FPZ24_08290</name>
</gene>
<accession>A0A5B8LIQ1</accession>
<dbReference type="AlphaFoldDB" id="A0A5B8LIQ1"/>
<protein>
    <submittedName>
        <fullName evidence="1">Uncharacterized protein</fullName>
    </submittedName>
</protein>
<dbReference type="OrthoDB" id="1432662at2"/>
<evidence type="ECO:0000313" key="1">
    <source>
        <dbReference type="EMBL" id="QDZ07482.1"/>
    </source>
</evidence>
<evidence type="ECO:0000313" key="2">
    <source>
        <dbReference type="Proteomes" id="UP000315673"/>
    </source>
</evidence>
<organism evidence="1 2">
    <name type="scientific">Sphingomonas panacisoli</name>
    <dbReference type="NCBI Taxonomy" id="1813879"/>
    <lineage>
        <taxon>Bacteria</taxon>
        <taxon>Pseudomonadati</taxon>
        <taxon>Pseudomonadota</taxon>
        <taxon>Alphaproteobacteria</taxon>
        <taxon>Sphingomonadales</taxon>
        <taxon>Sphingomonadaceae</taxon>
        <taxon>Sphingomonas</taxon>
    </lineage>
</organism>
<dbReference type="KEGG" id="spai:FPZ24_08290"/>
<dbReference type="Proteomes" id="UP000315673">
    <property type="component" value="Chromosome"/>
</dbReference>
<keyword evidence="2" id="KW-1185">Reference proteome</keyword>